<comment type="caution">
    <text evidence="2">The sequence shown here is derived from an EMBL/GenBank/DDBJ whole genome shotgun (WGS) entry which is preliminary data.</text>
</comment>
<accession>A0A0M2NMV3</accession>
<dbReference type="EMBL" id="LAYJ01000027">
    <property type="protein sequence ID" value="KKI52331.1"/>
    <property type="molecule type" value="Genomic_DNA"/>
</dbReference>
<dbReference type="STRING" id="270498.CHK_0163"/>
<evidence type="ECO:0000313" key="2">
    <source>
        <dbReference type="EMBL" id="KKI52331.1"/>
    </source>
</evidence>
<evidence type="ECO:0000313" key="3">
    <source>
        <dbReference type="Proteomes" id="UP000034076"/>
    </source>
</evidence>
<keyword evidence="3" id="KW-1185">Reference proteome</keyword>
<dbReference type="AlphaFoldDB" id="A0A0M2NMV3"/>
<name>A0A0M2NMV3_9FIRM</name>
<organism evidence="2 3">
    <name type="scientific">Christensenella hongkongensis</name>
    <dbReference type="NCBI Taxonomy" id="270498"/>
    <lineage>
        <taxon>Bacteria</taxon>
        <taxon>Bacillati</taxon>
        <taxon>Bacillota</taxon>
        <taxon>Clostridia</taxon>
        <taxon>Christensenellales</taxon>
        <taxon>Christensenellaceae</taxon>
        <taxon>Christensenella</taxon>
    </lineage>
</organism>
<feature type="region of interest" description="Disordered" evidence="1">
    <location>
        <begin position="1"/>
        <end position="24"/>
    </location>
</feature>
<dbReference type="RefSeq" id="WP_046442034.1">
    <property type="nucleotide sequence ID" value="NZ_LAYJ01000027.1"/>
</dbReference>
<dbReference type="Proteomes" id="UP000034076">
    <property type="component" value="Unassembled WGS sequence"/>
</dbReference>
<evidence type="ECO:0000256" key="1">
    <source>
        <dbReference type="SAM" id="MobiDB-lite"/>
    </source>
</evidence>
<sequence length="230" mass="25645">MEEKASIKAKLNSYTAPQDMGMPRMRPEQIERFEAVQNIRARRTKPKGFVLPGMSKSRDKITPFLQGNGIDAGIIEHMADSHYIFEAQDGACVFVGYDEDTAKYAIVCGTDEDDKAPVFVEIPGSHKFVAWPCPANGESELLQVFEHPIGALQKMSEEKGAGIAWDGKHHLAVGGFRIEPIYYFTRNHPEITTIAFCFGDDVAGRSIAKEYAAAFRSRGMTCYIEVMKKE</sequence>
<proteinExistence type="predicted"/>
<protein>
    <submittedName>
        <fullName evidence="2">Uncharacterized protein</fullName>
    </submittedName>
</protein>
<dbReference type="OrthoDB" id="9802530at2"/>
<gene>
    <name evidence="2" type="ORF">CHK_0163</name>
</gene>
<reference evidence="2 3" key="1">
    <citation type="submission" date="2015-04" db="EMBL/GenBank/DDBJ databases">
        <title>Draft genome sequence of bacteremic isolate Catabacter hongkongensis type strain HKU16T.</title>
        <authorList>
            <person name="Lau S.K."/>
            <person name="Teng J.L."/>
            <person name="Huang Y."/>
            <person name="Curreem S.O."/>
            <person name="Tsui S.K."/>
            <person name="Woo P.C."/>
        </authorList>
    </citation>
    <scope>NUCLEOTIDE SEQUENCE [LARGE SCALE GENOMIC DNA]</scope>
    <source>
        <strain evidence="2 3">HKU16</strain>
    </source>
</reference>